<organism evidence="3">
    <name type="scientific">Aureimonas frigidaquae</name>
    <dbReference type="NCBI Taxonomy" id="424757"/>
    <lineage>
        <taxon>Bacteria</taxon>
        <taxon>Pseudomonadati</taxon>
        <taxon>Pseudomonadota</taxon>
        <taxon>Alphaproteobacteria</taxon>
        <taxon>Hyphomicrobiales</taxon>
        <taxon>Aurantimonadaceae</taxon>
        <taxon>Aureimonas</taxon>
    </lineage>
</organism>
<dbReference type="SUPFAM" id="SSF160443">
    <property type="entry name" value="SMR domain-like"/>
    <property type="match status" value="1"/>
</dbReference>
<dbReference type="PANTHER" id="PTHR35562:SF2">
    <property type="entry name" value="DNA ENDONUCLEASE SMRA-RELATED"/>
    <property type="match status" value="1"/>
</dbReference>
<name>A0A0N7KXP5_9HYPH</name>
<proteinExistence type="predicted"/>
<dbReference type="SMART" id="SM00463">
    <property type="entry name" value="SMR"/>
    <property type="match status" value="1"/>
</dbReference>
<dbReference type="RefSeq" id="WP_062226563.1">
    <property type="nucleotide sequence ID" value="NZ_BBWR01000003.1"/>
</dbReference>
<dbReference type="InterPro" id="IPR036063">
    <property type="entry name" value="Smr_dom_sf"/>
</dbReference>
<dbReference type="InterPro" id="IPR002625">
    <property type="entry name" value="Smr_dom"/>
</dbReference>
<reference evidence="3" key="1">
    <citation type="journal article" date="2015" name="Proc. Natl. Acad. Sci. U.S.A.">
        <title>Bacterial clade with the ribosomal RNA operon on a small plasmid rather than the chromosome.</title>
        <authorList>
            <person name="Anda M."/>
            <person name="Ohtsubo Y."/>
            <person name="Okubo T."/>
            <person name="Sugawara M."/>
            <person name="Nagata Y."/>
            <person name="Tsuda M."/>
            <person name="Minamisawa K."/>
            <person name="Mitsui H."/>
        </authorList>
    </citation>
    <scope>NUCLEOTIDE SEQUENCE</scope>
    <source>
        <strain evidence="3">JCM 14755</strain>
    </source>
</reference>
<evidence type="ECO:0000259" key="2">
    <source>
        <dbReference type="PROSITE" id="PS50828"/>
    </source>
</evidence>
<dbReference type="Gene3D" id="3.30.1370.110">
    <property type="match status" value="1"/>
</dbReference>
<accession>A0A0N7KXP5</accession>
<dbReference type="PROSITE" id="PS50828">
    <property type="entry name" value="SMR"/>
    <property type="match status" value="1"/>
</dbReference>
<sequence length="182" mass="20117">MKRRRLLNEEDRRLWLAVARTTAPMPGRALPPEEPAPLPAMAHALDLSTTTSRLVSDAGAPAPAEPRERLSKVPQDRLDRPVRRKLGKGRIEIEDRIDLHGKTEAVAHYALLNFLRSARQAGLRHVLVITGRGASLGSTGVLRRAFPHWIATEAFRGLVSGFDVAERTHGGEGAFYVRLRKG</sequence>
<evidence type="ECO:0000256" key="1">
    <source>
        <dbReference type="SAM" id="MobiDB-lite"/>
    </source>
</evidence>
<dbReference type="OrthoDB" id="7165597at2"/>
<dbReference type="EMBL" id="LC066375">
    <property type="protein sequence ID" value="BAT27497.1"/>
    <property type="molecule type" value="Genomic_DNA"/>
</dbReference>
<protein>
    <submittedName>
        <fullName evidence="3">Smr protein/MutS2 C-terminal</fullName>
    </submittedName>
</protein>
<feature type="region of interest" description="Disordered" evidence="1">
    <location>
        <begin position="52"/>
        <end position="73"/>
    </location>
</feature>
<feature type="domain" description="Smr" evidence="2">
    <location>
        <begin position="97"/>
        <end position="180"/>
    </location>
</feature>
<dbReference type="AlphaFoldDB" id="A0A0N7KXP5"/>
<evidence type="ECO:0000313" key="3">
    <source>
        <dbReference type="EMBL" id="BAT27497.1"/>
    </source>
</evidence>
<dbReference type="Pfam" id="PF01713">
    <property type="entry name" value="Smr"/>
    <property type="match status" value="1"/>
</dbReference>
<dbReference type="PANTHER" id="PTHR35562">
    <property type="entry name" value="DNA ENDONUCLEASE SMRA-RELATED"/>
    <property type="match status" value="1"/>
</dbReference>